<dbReference type="Pfam" id="PF19379">
    <property type="entry name" value="DUF5954"/>
    <property type="match status" value="1"/>
</dbReference>
<reference evidence="2 5" key="1">
    <citation type="journal article" date="2019" name="Int. J. Syst. Evol. Microbiol.">
        <title>The Global Catalogue of Microorganisms (GCM) 10K type strain sequencing project: providing services to taxonomists for standard genome sequencing and annotation.</title>
        <authorList>
            <consortium name="The Broad Institute Genomics Platform"/>
            <consortium name="The Broad Institute Genome Sequencing Center for Infectious Disease"/>
            <person name="Wu L."/>
            <person name="Ma J."/>
        </authorList>
    </citation>
    <scope>NUCLEOTIDE SEQUENCE [LARGE SCALE GENOMIC DNA]</scope>
    <source>
        <strain evidence="2 5">JCM 10667</strain>
    </source>
</reference>
<dbReference type="EMBL" id="BAAAHD010000015">
    <property type="protein sequence ID" value="GAA0554069.1"/>
    <property type="molecule type" value="Genomic_DNA"/>
</dbReference>
<organism evidence="3 4">
    <name type="scientific">Actinomadura livida</name>
    <dbReference type="NCBI Taxonomy" id="79909"/>
    <lineage>
        <taxon>Bacteria</taxon>
        <taxon>Bacillati</taxon>
        <taxon>Actinomycetota</taxon>
        <taxon>Actinomycetes</taxon>
        <taxon>Streptosporangiales</taxon>
        <taxon>Thermomonosporaceae</taxon>
        <taxon>Actinomadura</taxon>
    </lineage>
</organism>
<feature type="compositionally biased region" description="Basic and acidic residues" evidence="1">
    <location>
        <begin position="297"/>
        <end position="308"/>
    </location>
</feature>
<evidence type="ECO:0000313" key="3">
    <source>
        <dbReference type="EMBL" id="MBB4777355.1"/>
    </source>
</evidence>
<gene>
    <name evidence="3" type="ORF">F4557_005773</name>
    <name evidence="2" type="ORF">GCM10009546_15050</name>
</gene>
<evidence type="ECO:0000313" key="4">
    <source>
        <dbReference type="Proteomes" id="UP000549343"/>
    </source>
</evidence>
<dbReference type="InterPro" id="IPR045998">
    <property type="entry name" value="DUF5954"/>
</dbReference>
<dbReference type="RefSeq" id="WP_184887745.1">
    <property type="nucleotide sequence ID" value="NZ_BAAAHD010000015.1"/>
</dbReference>
<evidence type="ECO:0008006" key="6">
    <source>
        <dbReference type="Google" id="ProtNLM"/>
    </source>
</evidence>
<sequence length="320" mass="35239">MTFPLMHGFDHLNVVADLDPVAAVRDRELGERILRYPKILPAGSPCFGHAVQKGKEWRIGCLGSDDPSAARYGLAMDLRTEAAGEPDPCTARAMLAAAARLDPEEGPQLAKDEWETGDRRYRIIRVEKFILIGDRVMEPPRATDADLAGDGLLRGHPLDPAAPCGQWEAQLRLNLVARLPVPGTVPDMIRTEARHAIQAHPGVVLLPPTFIVVEVDGDSWAPLTGGDDPDQARDRLARHFTGLLPRLREFQNDPATPAELAEWTALADEIRASTGHRIVVRGREFRTVRVCRMLRLGRDGPESPRPCDQDQYGLTDTAEA</sequence>
<name>A0A7W7II20_9ACTN</name>
<keyword evidence="5" id="KW-1185">Reference proteome</keyword>
<proteinExistence type="predicted"/>
<evidence type="ECO:0000256" key="1">
    <source>
        <dbReference type="SAM" id="MobiDB-lite"/>
    </source>
</evidence>
<evidence type="ECO:0000313" key="5">
    <source>
        <dbReference type="Proteomes" id="UP001501427"/>
    </source>
</evidence>
<protein>
    <recommendedName>
        <fullName evidence="6">PE-PGRS family protein</fullName>
    </recommendedName>
</protein>
<comment type="caution">
    <text evidence="3">The sequence shown here is derived from an EMBL/GenBank/DDBJ whole genome shotgun (WGS) entry which is preliminary data.</text>
</comment>
<accession>A0A7W7II20</accession>
<feature type="region of interest" description="Disordered" evidence="1">
    <location>
        <begin position="297"/>
        <end position="320"/>
    </location>
</feature>
<reference evidence="2" key="3">
    <citation type="submission" date="2023-12" db="EMBL/GenBank/DDBJ databases">
        <authorList>
            <person name="Sun Q."/>
            <person name="Inoue M."/>
        </authorList>
    </citation>
    <scope>NUCLEOTIDE SEQUENCE</scope>
    <source>
        <strain evidence="2">JCM 10667</strain>
    </source>
</reference>
<dbReference type="EMBL" id="JACHMV010000001">
    <property type="protein sequence ID" value="MBB4777355.1"/>
    <property type="molecule type" value="Genomic_DNA"/>
</dbReference>
<dbReference type="AlphaFoldDB" id="A0A7W7II20"/>
<reference evidence="3 4" key="2">
    <citation type="submission" date="2020-08" db="EMBL/GenBank/DDBJ databases">
        <title>Sequencing the genomes of 1000 actinobacteria strains.</title>
        <authorList>
            <person name="Klenk H.-P."/>
        </authorList>
    </citation>
    <scope>NUCLEOTIDE SEQUENCE [LARGE SCALE GENOMIC DNA]</scope>
    <source>
        <strain evidence="3 4">DSM 44772</strain>
    </source>
</reference>
<evidence type="ECO:0000313" key="2">
    <source>
        <dbReference type="EMBL" id="GAA0554069.1"/>
    </source>
</evidence>
<dbReference type="Proteomes" id="UP001501427">
    <property type="component" value="Unassembled WGS sequence"/>
</dbReference>
<dbReference type="Proteomes" id="UP000549343">
    <property type="component" value="Unassembled WGS sequence"/>
</dbReference>